<dbReference type="RefSeq" id="WP_179169729.1">
    <property type="nucleotide sequence ID" value="NZ_CP058529.1"/>
</dbReference>
<proteinExistence type="predicted"/>
<dbReference type="InterPro" id="IPR058485">
    <property type="entry name" value="DUF8172"/>
</dbReference>
<evidence type="ECO:0000313" key="1">
    <source>
        <dbReference type="EMBL" id="QLG28154.1"/>
    </source>
</evidence>
<organism evidence="1 2">
    <name type="scientific">Halorarum halophilum</name>
    <dbReference type="NCBI Taxonomy" id="2743090"/>
    <lineage>
        <taxon>Archaea</taxon>
        <taxon>Methanobacteriati</taxon>
        <taxon>Methanobacteriota</taxon>
        <taxon>Stenosarchaea group</taxon>
        <taxon>Halobacteria</taxon>
        <taxon>Halobacteriales</taxon>
        <taxon>Haloferacaceae</taxon>
        <taxon>Halorarum</taxon>
    </lineage>
</organism>
<name>A0A7D5K8G4_9EURY</name>
<gene>
    <name evidence="1" type="ORF">HUG10_11605</name>
</gene>
<dbReference type="GeneID" id="56029488"/>
<evidence type="ECO:0000313" key="2">
    <source>
        <dbReference type="Proteomes" id="UP000509750"/>
    </source>
</evidence>
<dbReference type="Proteomes" id="UP000509750">
    <property type="component" value="Chromosome"/>
</dbReference>
<dbReference type="AlphaFoldDB" id="A0A7D5K8G4"/>
<dbReference type="EMBL" id="CP058529">
    <property type="protein sequence ID" value="QLG28154.1"/>
    <property type="molecule type" value="Genomic_DNA"/>
</dbReference>
<keyword evidence="2" id="KW-1185">Reference proteome</keyword>
<sequence length="288" mass="34038">MPEDLSYHRRLDDGTVLSLQFCHPSRERVEAREQHLLQEAAGHEVQHFESQIVSQRYDQQIHALYTAEIYSREFPDEDIASLTRRESLIVETLLEAFRSIEKKWEQEGDPLKWYKRPELRRIVEEVTGTQWRQPVPNVAGCLLSNLIFGHGLPNANHRSSLSLVETYLGTFKPDFEIPDTGVHGEWFDWSEEYVHESKRLLMLARKAKMFRYIEDWGCTSIVRKNDVVAAFEDYNIWVDDPWSHFRQQHRELSIEFVYQILERTEYDTLIGEQDPGKRVFLDRLAATQ</sequence>
<protein>
    <submittedName>
        <fullName evidence="1">Uncharacterized protein</fullName>
    </submittedName>
</protein>
<reference evidence="1 2" key="1">
    <citation type="submission" date="2020-07" db="EMBL/GenBank/DDBJ databases">
        <title>Gai3-2, isolated from salt lake.</title>
        <authorList>
            <person name="Cui H."/>
            <person name="Shi X."/>
        </authorList>
    </citation>
    <scope>NUCLEOTIDE SEQUENCE [LARGE SCALE GENOMIC DNA]</scope>
    <source>
        <strain evidence="1 2">Gai3-2</strain>
    </source>
</reference>
<dbReference type="KEGG" id="halg:HUG10_11605"/>
<dbReference type="OrthoDB" id="269538at2157"/>
<dbReference type="Pfam" id="PF26511">
    <property type="entry name" value="DUF8172"/>
    <property type="match status" value="1"/>
</dbReference>
<accession>A0A7D5K8G4</accession>